<evidence type="ECO:0000313" key="2">
    <source>
        <dbReference type="Proteomes" id="UP000182649"/>
    </source>
</evidence>
<dbReference type="EMBL" id="FPBZ01000002">
    <property type="protein sequence ID" value="SFU39323.1"/>
    <property type="molecule type" value="Genomic_DNA"/>
</dbReference>
<dbReference type="AlphaFoldDB" id="A0A1I7FT29"/>
<proteinExistence type="predicted"/>
<sequence length="131" mass="15059">MLADSPEDFAEEYAIHDYEGFGNYALSEYAGIETAHEVACLIAEYPDIGSELLNHFDGDMEEAKTAIRENYCGCYKSLADYAQEWTEETTQIPKDLTYYIDYERMGWDIEMGGDIFTLETGFEAVHVFWSR</sequence>
<reference evidence="1 2" key="1">
    <citation type="submission" date="2016-10" db="EMBL/GenBank/DDBJ databases">
        <authorList>
            <person name="de Groot N.N."/>
        </authorList>
    </citation>
    <scope>NUCLEOTIDE SEQUENCE [LARGE SCALE GENOMIC DNA]</scope>
    <source>
        <strain evidence="1 2">Nl14</strain>
    </source>
</reference>
<dbReference type="Pfam" id="PF07275">
    <property type="entry name" value="ArdA"/>
    <property type="match status" value="1"/>
</dbReference>
<dbReference type="InterPro" id="IPR041893">
    <property type="entry name" value="ArdA_dom3"/>
</dbReference>
<dbReference type="InterPro" id="IPR009899">
    <property type="entry name" value="ArdA"/>
</dbReference>
<dbReference type="RefSeq" id="WP_218155101.1">
    <property type="nucleotide sequence ID" value="NZ_FPBZ01000002.1"/>
</dbReference>
<organism evidence="1 2">
    <name type="scientific">Nitrosospira multiformis</name>
    <dbReference type="NCBI Taxonomy" id="1231"/>
    <lineage>
        <taxon>Bacteria</taxon>
        <taxon>Pseudomonadati</taxon>
        <taxon>Pseudomonadota</taxon>
        <taxon>Betaproteobacteria</taxon>
        <taxon>Nitrosomonadales</taxon>
        <taxon>Nitrosomonadaceae</taxon>
        <taxon>Nitrosospira</taxon>
    </lineage>
</organism>
<protein>
    <submittedName>
        <fullName evidence="1">Antirestriction protein (ArdA)</fullName>
    </submittedName>
</protein>
<accession>A0A1I7FT29</accession>
<name>A0A1I7FT29_9PROT</name>
<dbReference type="Proteomes" id="UP000182649">
    <property type="component" value="Unassembled WGS sequence"/>
</dbReference>
<dbReference type="Gene3D" id="1.10.10.1190">
    <property type="entry name" value="Antirestriction protein ArdA, domain 3"/>
    <property type="match status" value="1"/>
</dbReference>
<evidence type="ECO:0000313" key="1">
    <source>
        <dbReference type="EMBL" id="SFU39323.1"/>
    </source>
</evidence>
<gene>
    <name evidence="1" type="ORF">SAMN05216417_102190</name>
</gene>